<keyword evidence="2" id="KW-0808">Transferase</keyword>
<dbReference type="InterPro" id="IPR001296">
    <property type="entry name" value="Glyco_trans_1"/>
</dbReference>
<sequence length="380" mass="44062">MSPYKILIASVLKPLKDARTYYRFTYSLRETNKYQINIIGFSSKKEPDEENIRFYPIFNYKRNLFSRWLTGLTVIAQIKKVKPGIIIISTWELLPAAIIGKIIFGGKLVYDVQENTFANIQFNRTMADWKKPFAKGVVAVSESLAKPFIDCYFFAEQCYIHELPKFKPYVVLENKFYGQLASRRKPIQLNSEKIKFLISGTITEVYGILDAVEWFKVILKIRPNSQLTIIGHCPLQGFKKKIIEACDVIPAITLNLSEHPVPYGKILESYHQADVVLMPYHQIPSIKDKIPSKLYESLALGKPCLFSPNPVWRSITEKYRAGMEMKFKDLEHVTKNFENFLKETFYTTLPGDELLWKSEEGKFLEIMEKLRVDVRGKNVE</sequence>
<dbReference type="Proteomes" id="UP001597414">
    <property type="component" value="Unassembled WGS sequence"/>
</dbReference>
<gene>
    <name evidence="2" type="ORF">ACFSKV_06665</name>
</gene>
<dbReference type="SUPFAM" id="SSF53756">
    <property type="entry name" value="UDP-Glycosyltransferase/glycogen phosphorylase"/>
    <property type="match status" value="1"/>
</dbReference>
<evidence type="ECO:0000259" key="1">
    <source>
        <dbReference type="Pfam" id="PF00534"/>
    </source>
</evidence>
<evidence type="ECO:0000313" key="2">
    <source>
        <dbReference type="EMBL" id="MFD2201240.1"/>
    </source>
</evidence>
<proteinExistence type="predicted"/>
<reference evidence="3" key="1">
    <citation type="journal article" date="2019" name="Int. J. Syst. Evol. Microbiol.">
        <title>The Global Catalogue of Microorganisms (GCM) 10K type strain sequencing project: providing services to taxonomists for standard genome sequencing and annotation.</title>
        <authorList>
            <consortium name="The Broad Institute Genomics Platform"/>
            <consortium name="The Broad Institute Genome Sequencing Center for Infectious Disease"/>
            <person name="Wu L."/>
            <person name="Ma J."/>
        </authorList>
    </citation>
    <scope>NUCLEOTIDE SEQUENCE [LARGE SCALE GENOMIC DNA]</scope>
    <source>
        <strain evidence="3">KCTC 19812</strain>
    </source>
</reference>
<name>A0ABW5B6I2_9BACT</name>
<keyword evidence="3" id="KW-1185">Reference proteome</keyword>
<dbReference type="GO" id="GO:0016757">
    <property type="term" value="F:glycosyltransferase activity"/>
    <property type="evidence" value="ECO:0007669"/>
    <property type="project" value="UniProtKB-KW"/>
</dbReference>
<protein>
    <submittedName>
        <fullName evidence="2">Glycosyltransferase</fullName>
        <ecNumber evidence="2">2.4.-.-</ecNumber>
    </submittedName>
</protein>
<evidence type="ECO:0000313" key="3">
    <source>
        <dbReference type="Proteomes" id="UP001597414"/>
    </source>
</evidence>
<feature type="domain" description="Glycosyl transferase family 1" evidence="1">
    <location>
        <begin position="184"/>
        <end position="343"/>
    </location>
</feature>
<organism evidence="2 3">
    <name type="scientific">Shivajiella indica</name>
    <dbReference type="NCBI Taxonomy" id="872115"/>
    <lineage>
        <taxon>Bacteria</taxon>
        <taxon>Pseudomonadati</taxon>
        <taxon>Bacteroidota</taxon>
        <taxon>Cytophagia</taxon>
        <taxon>Cytophagales</taxon>
        <taxon>Cyclobacteriaceae</taxon>
        <taxon>Shivajiella</taxon>
    </lineage>
</organism>
<accession>A0ABW5B6I2</accession>
<dbReference type="RefSeq" id="WP_380801157.1">
    <property type="nucleotide sequence ID" value="NZ_JBHUIV010000010.1"/>
</dbReference>
<dbReference type="EMBL" id="JBHUIV010000010">
    <property type="protein sequence ID" value="MFD2201240.1"/>
    <property type="molecule type" value="Genomic_DNA"/>
</dbReference>
<dbReference type="EC" id="2.4.-.-" evidence="2"/>
<dbReference type="Gene3D" id="3.40.50.2000">
    <property type="entry name" value="Glycogen Phosphorylase B"/>
    <property type="match status" value="2"/>
</dbReference>
<keyword evidence="2" id="KW-0328">Glycosyltransferase</keyword>
<comment type="caution">
    <text evidence="2">The sequence shown here is derived from an EMBL/GenBank/DDBJ whole genome shotgun (WGS) entry which is preliminary data.</text>
</comment>
<dbReference type="Pfam" id="PF00534">
    <property type="entry name" value="Glycos_transf_1"/>
    <property type="match status" value="1"/>
</dbReference>